<dbReference type="GO" id="GO:0016987">
    <property type="term" value="F:sigma factor activity"/>
    <property type="evidence" value="ECO:0007669"/>
    <property type="project" value="UniProtKB-KW"/>
</dbReference>
<dbReference type="PANTHER" id="PTHR43133:SF8">
    <property type="entry name" value="RNA POLYMERASE SIGMA FACTOR HI_1459-RELATED"/>
    <property type="match status" value="1"/>
</dbReference>
<sequence>MAAWQGQHEHVPDTPYEDQPLIRALRNRSTDALTLVYDRYGPQLFDYCHAILRDEAYAARVVHDTLLAAEAHIAQLPADARLRGWLYALARRECQRILRGPDRPTRRRPAPEAPDDFATAEERQRHNDARALAHKALSALSGRQREAVDLTVRHGLTDTELAGALAIPPTEAAALAEGSRDDLAEAVAALVGHDRVQLGRLLAVLPVAVAPPNLESRILASALDPGMNDERAAIARRAMPFDSRGWPVEATGRQGHRAPADPDRTMVDRAPRTDRTVVDHGLRAARPGKAAKTDRIPAFVWPTVGAAAVGALIFGLFTIDLSASSTPQVGDTAVVPSSSETAEVLDEDPSERPTKSKKPTSTPSEETEEPDPSPTGAAPAPSSPKPTSSSPKPTQTEVEPGELVVGPGCTIAAEATQCSVTIKAAGGPVEWSAEGYGPITGGGSGVLKSGATRLVTFTVTRAEECVEGEVDIDFSPAGVATVAWLCPAAPDPGDGDDDADPAP</sequence>
<dbReference type="AlphaFoldDB" id="A0A3N1D7Z8"/>
<evidence type="ECO:0000256" key="4">
    <source>
        <dbReference type="ARBA" id="ARBA00023163"/>
    </source>
</evidence>
<feature type="compositionally biased region" description="Polar residues" evidence="5">
    <location>
        <begin position="326"/>
        <end position="341"/>
    </location>
</feature>
<feature type="region of interest" description="Disordered" evidence="5">
    <location>
        <begin position="245"/>
        <end position="267"/>
    </location>
</feature>
<evidence type="ECO:0000259" key="6">
    <source>
        <dbReference type="Pfam" id="PF04542"/>
    </source>
</evidence>
<keyword evidence="3" id="KW-0238">DNA-binding</keyword>
<evidence type="ECO:0000256" key="5">
    <source>
        <dbReference type="SAM" id="MobiDB-lite"/>
    </source>
</evidence>
<feature type="region of interest" description="Disordered" evidence="5">
    <location>
        <begin position="326"/>
        <end position="401"/>
    </location>
</feature>
<gene>
    <name evidence="7" type="ORF">EDD29_7288</name>
</gene>
<feature type="compositionally biased region" description="Low complexity" evidence="5">
    <location>
        <begin position="374"/>
        <end position="394"/>
    </location>
</feature>
<dbReference type="OrthoDB" id="3492533at2"/>
<dbReference type="Pfam" id="PF04542">
    <property type="entry name" value="Sigma70_r2"/>
    <property type="match status" value="1"/>
</dbReference>
<dbReference type="Gene3D" id="1.10.10.10">
    <property type="entry name" value="Winged helix-like DNA-binding domain superfamily/Winged helix DNA-binding domain"/>
    <property type="match status" value="1"/>
</dbReference>
<dbReference type="Gene3D" id="1.10.1740.10">
    <property type="match status" value="1"/>
</dbReference>
<dbReference type="InterPro" id="IPR013325">
    <property type="entry name" value="RNA_pol_sigma_r2"/>
</dbReference>
<proteinExistence type="predicted"/>
<evidence type="ECO:0000256" key="3">
    <source>
        <dbReference type="ARBA" id="ARBA00023125"/>
    </source>
</evidence>
<dbReference type="InterPro" id="IPR039425">
    <property type="entry name" value="RNA_pol_sigma-70-like"/>
</dbReference>
<keyword evidence="2" id="KW-0731">Sigma factor</keyword>
<reference evidence="7 8" key="1">
    <citation type="submission" date="2018-11" db="EMBL/GenBank/DDBJ databases">
        <title>Sequencing the genomes of 1000 actinobacteria strains.</title>
        <authorList>
            <person name="Klenk H.-P."/>
        </authorList>
    </citation>
    <scope>NUCLEOTIDE SEQUENCE [LARGE SCALE GENOMIC DNA]</scope>
    <source>
        <strain evidence="7 8">DSM 44254</strain>
    </source>
</reference>
<accession>A0A3N1D7Z8</accession>
<dbReference type="GO" id="GO:0006352">
    <property type="term" value="P:DNA-templated transcription initiation"/>
    <property type="evidence" value="ECO:0007669"/>
    <property type="project" value="InterPro"/>
</dbReference>
<keyword evidence="4" id="KW-0804">Transcription</keyword>
<dbReference type="RefSeq" id="WP_123668658.1">
    <property type="nucleotide sequence ID" value="NZ_RJKE01000001.1"/>
</dbReference>
<dbReference type="InterPro" id="IPR007627">
    <property type="entry name" value="RNA_pol_sigma70_r2"/>
</dbReference>
<dbReference type="SUPFAM" id="SSF88946">
    <property type="entry name" value="Sigma2 domain of RNA polymerase sigma factors"/>
    <property type="match status" value="1"/>
</dbReference>
<keyword evidence="8" id="KW-1185">Reference proteome</keyword>
<organism evidence="7 8">
    <name type="scientific">Actinocorallia herbida</name>
    <dbReference type="NCBI Taxonomy" id="58109"/>
    <lineage>
        <taxon>Bacteria</taxon>
        <taxon>Bacillati</taxon>
        <taxon>Actinomycetota</taxon>
        <taxon>Actinomycetes</taxon>
        <taxon>Streptosporangiales</taxon>
        <taxon>Thermomonosporaceae</taxon>
        <taxon>Actinocorallia</taxon>
    </lineage>
</organism>
<evidence type="ECO:0000313" key="7">
    <source>
        <dbReference type="EMBL" id="ROO89589.1"/>
    </source>
</evidence>
<feature type="domain" description="RNA polymerase sigma-70 region 2" evidence="6">
    <location>
        <begin position="37"/>
        <end position="100"/>
    </location>
</feature>
<protein>
    <submittedName>
        <fullName evidence="7">RNA polymerase sigma factor (Sigma-70 family)</fullName>
    </submittedName>
</protein>
<evidence type="ECO:0000256" key="2">
    <source>
        <dbReference type="ARBA" id="ARBA00023082"/>
    </source>
</evidence>
<feature type="region of interest" description="Disordered" evidence="5">
    <location>
        <begin position="100"/>
        <end position="125"/>
    </location>
</feature>
<evidence type="ECO:0000256" key="1">
    <source>
        <dbReference type="ARBA" id="ARBA00023015"/>
    </source>
</evidence>
<keyword evidence="1" id="KW-0805">Transcription regulation</keyword>
<comment type="caution">
    <text evidence="7">The sequence shown here is derived from an EMBL/GenBank/DDBJ whole genome shotgun (WGS) entry which is preliminary data.</text>
</comment>
<name>A0A3N1D7Z8_9ACTN</name>
<dbReference type="InterPro" id="IPR036388">
    <property type="entry name" value="WH-like_DNA-bd_sf"/>
</dbReference>
<dbReference type="PANTHER" id="PTHR43133">
    <property type="entry name" value="RNA POLYMERASE ECF-TYPE SIGMA FACTO"/>
    <property type="match status" value="1"/>
</dbReference>
<dbReference type="Proteomes" id="UP000272400">
    <property type="component" value="Unassembled WGS sequence"/>
</dbReference>
<dbReference type="GO" id="GO:0003677">
    <property type="term" value="F:DNA binding"/>
    <property type="evidence" value="ECO:0007669"/>
    <property type="project" value="UniProtKB-KW"/>
</dbReference>
<feature type="compositionally biased region" description="Basic and acidic residues" evidence="5">
    <location>
        <begin position="258"/>
        <end position="267"/>
    </location>
</feature>
<dbReference type="EMBL" id="RJKE01000001">
    <property type="protein sequence ID" value="ROO89589.1"/>
    <property type="molecule type" value="Genomic_DNA"/>
</dbReference>
<evidence type="ECO:0000313" key="8">
    <source>
        <dbReference type="Proteomes" id="UP000272400"/>
    </source>
</evidence>